<feature type="domain" description="HTH tetR-type" evidence="3">
    <location>
        <begin position="18"/>
        <end position="78"/>
    </location>
</feature>
<reference evidence="4 5" key="1">
    <citation type="submission" date="2019-07" db="EMBL/GenBank/DDBJ databases">
        <title>Aquicoccus porphyridii gen. nov., sp. nov., isolated from a small marine red alga, Porphyridium marinum.</title>
        <authorList>
            <person name="Liu L."/>
        </authorList>
    </citation>
    <scope>NUCLEOTIDE SEQUENCE [LARGE SCALE GENOMIC DNA]</scope>
    <source>
        <strain evidence="4 5">L1 8-17</strain>
    </source>
</reference>
<dbReference type="Gene3D" id="1.10.357.10">
    <property type="entry name" value="Tetracycline Repressor, domain 2"/>
    <property type="match status" value="1"/>
</dbReference>
<dbReference type="GO" id="GO:0003677">
    <property type="term" value="F:DNA binding"/>
    <property type="evidence" value="ECO:0007669"/>
    <property type="project" value="UniProtKB-UniRule"/>
</dbReference>
<gene>
    <name evidence="4" type="ORF">FLO80_05575</name>
</gene>
<evidence type="ECO:0000259" key="3">
    <source>
        <dbReference type="PROSITE" id="PS50977"/>
    </source>
</evidence>
<comment type="caution">
    <text evidence="4">The sequence shown here is derived from an EMBL/GenBank/DDBJ whole genome shotgun (WGS) entry which is preliminary data.</text>
</comment>
<name>A0A5A9ZK25_9RHOB</name>
<dbReference type="PROSITE" id="PS50977">
    <property type="entry name" value="HTH_TETR_2"/>
    <property type="match status" value="1"/>
</dbReference>
<dbReference type="InterPro" id="IPR009057">
    <property type="entry name" value="Homeodomain-like_sf"/>
</dbReference>
<organism evidence="4 5">
    <name type="scientific">Aquicoccus porphyridii</name>
    <dbReference type="NCBI Taxonomy" id="1852029"/>
    <lineage>
        <taxon>Bacteria</taxon>
        <taxon>Pseudomonadati</taxon>
        <taxon>Pseudomonadota</taxon>
        <taxon>Alphaproteobacteria</taxon>
        <taxon>Rhodobacterales</taxon>
        <taxon>Paracoccaceae</taxon>
        <taxon>Aquicoccus</taxon>
    </lineage>
</organism>
<dbReference type="AlphaFoldDB" id="A0A5A9ZK25"/>
<proteinExistence type="predicted"/>
<dbReference type="SUPFAM" id="SSF46689">
    <property type="entry name" value="Homeodomain-like"/>
    <property type="match status" value="1"/>
</dbReference>
<evidence type="ECO:0000313" key="5">
    <source>
        <dbReference type="Proteomes" id="UP000325291"/>
    </source>
</evidence>
<dbReference type="Pfam" id="PF00440">
    <property type="entry name" value="TetR_N"/>
    <property type="match status" value="1"/>
</dbReference>
<dbReference type="Proteomes" id="UP000325291">
    <property type="component" value="Unassembled WGS sequence"/>
</dbReference>
<evidence type="ECO:0000313" key="4">
    <source>
        <dbReference type="EMBL" id="KAA0917518.1"/>
    </source>
</evidence>
<keyword evidence="5" id="KW-1185">Reference proteome</keyword>
<dbReference type="InterPro" id="IPR001647">
    <property type="entry name" value="HTH_TetR"/>
</dbReference>
<dbReference type="RefSeq" id="WP_111362601.1">
    <property type="nucleotide sequence ID" value="NZ_VINQ01000003.1"/>
</dbReference>
<feature type="DNA-binding region" description="H-T-H motif" evidence="2">
    <location>
        <begin position="41"/>
        <end position="60"/>
    </location>
</feature>
<accession>A0A5A9ZK25</accession>
<protein>
    <submittedName>
        <fullName evidence="4">TetR/AcrR family transcriptional regulator</fullName>
    </submittedName>
</protein>
<dbReference type="EMBL" id="VINQ01000003">
    <property type="protein sequence ID" value="KAA0917518.1"/>
    <property type="molecule type" value="Genomic_DNA"/>
</dbReference>
<sequence length="227" mass="25812">MALNNPSTQDPEKTTGWRGSREVWLAAAKQAFIETGLDAVKIQPLASQLNLSRTSFYWFFKDRKALLDALLEEWEAKNTGAFVAACEAYAETIAEAILNLIVVFHDEDMFEPQLDFAVRGWAHQSNEVMSRINTADERRLDVIRTMFRRFGYPPDEADVRARTVYLTQIGYISMQVREDRATRVARVPGYVKTFSGVTPTGSELARFHARLMIDPTETSAEHTEVEE</sequence>
<evidence type="ECO:0000256" key="1">
    <source>
        <dbReference type="ARBA" id="ARBA00023125"/>
    </source>
</evidence>
<evidence type="ECO:0000256" key="2">
    <source>
        <dbReference type="PROSITE-ProRule" id="PRU00335"/>
    </source>
</evidence>
<keyword evidence="1 2" id="KW-0238">DNA-binding</keyword>